<dbReference type="Proteomes" id="UP001265550">
    <property type="component" value="Unassembled WGS sequence"/>
</dbReference>
<keyword evidence="2" id="KW-1185">Reference proteome</keyword>
<name>A0ABU1VJL3_9BURK</name>
<gene>
    <name evidence="1" type="ORF">J2X09_005291</name>
</gene>
<protein>
    <submittedName>
        <fullName evidence="1">Uncharacterized protein</fullName>
    </submittedName>
</protein>
<evidence type="ECO:0000313" key="2">
    <source>
        <dbReference type="Proteomes" id="UP001265550"/>
    </source>
</evidence>
<dbReference type="RefSeq" id="WP_204735891.1">
    <property type="nucleotide sequence ID" value="NZ_JAVDWE010000029.1"/>
</dbReference>
<accession>A0ABU1VJL3</accession>
<comment type="caution">
    <text evidence="1">The sequence shown here is derived from an EMBL/GenBank/DDBJ whole genome shotgun (WGS) entry which is preliminary data.</text>
</comment>
<proteinExistence type="predicted"/>
<evidence type="ECO:0000313" key="1">
    <source>
        <dbReference type="EMBL" id="MDR7097515.1"/>
    </source>
</evidence>
<sequence length="150" mass="17238">MTTVATKPSLCVEPKFTTKCLHKRISKCTPEVGLVHRIDVGIHMLATERLIIELRSMDAGELTTLYSWVGRVVDPAWVRILIANPHALEWRDVRRNHLRGGESYARQHTLYVHIYAPYELRVSEANAHERVQRRFLDWYASGDAITSSQS</sequence>
<reference evidence="1 2" key="1">
    <citation type="submission" date="2023-07" db="EMBL/GenBank/DDBJ databases">
        <title>Sorghum-associated microbial communities from plants grown in Nebraska, USA.</title>
        <authorList>
            <person name="Schachtman D."/>
        </authorList>
    </citation>
    <scope>NUCLEOTIDE SEQUENCE [LARGE SCALE GENOMIC DNA]</scope>
    <source>
        <strain evidence="1 2">BE240</strain>
    </source>
</reference>
<dbReference type="EMBL" id="JAVDWE010000029">
    <property type="protein sequence ID" value="MDR7097515.1"/>
    <property type="molecule type" value="Genomic_DNA"/>
</dbReference>
<organism evidence="1 2">
    <name type="scientific">Hydrogenophaga laconesensis</name>
    <dbReference type="NCBI Taxonomy" id="1805971"/>
    <lineage>
        <taxon>Bacteria</taxon>
        <taxon>Pseudomonadati</taxon>
        <taxon>Pseudomonadota</taxon>
        <taxon>Betaproteobacteria</taxon>
        <taxon>Burkholderiales</taxon>
        <taxon>Comamonadaceae</taxon>
        <taxon>Hydrogenophaga</taxon>
    </lineage>
</organism>